<feature type="binding site" evidence="7">
    <location>
        <begin position="7"/>
        <end position="8"/>
    </location>
    <ligand>
        <name>substrate</name>
    </ligand>
</feature>
<dbReference type="InterPro" id="IPR033134">
    <property type="entry name" value="Asp/Glu_racemase_AS_2"/>
</dbReference>
<dbReference type="RefSeq" id="WP_115571094.1">
    <property type="nucleotide sequence ID" value="NZ_NXLT01000003.1"/>
</dbReference>
<keyword evidence="4 7" id="KW-0573">Peptidoglycan synthesis</keyword>
<dbReference type="GO" id="GO:0008360">
    <property type="term" value="P:regulation of cell shape"/>
    <property type="evidence" value="ECO:0007669"/>
    <property type="project" value="UniProtKB-KW"/>
</dbReference>
<dbReference type="OrthoDB" id="9801055at2"/>
<dbReference type="NCBIfam" id="TIGR00067">
    <property type="entry name" value="glut_race"/>
    <property type="match status" value="1"/>
</dbReference>
<evidence type="ECO:0000313" key="9">
    <source>
        <dbReference type="Proteomes" id="UP000256514"/>
    </source>
</evidence>
<evidence type="ECO:0000256" key="6">
    <source>
        <dbReference type="ARBA" id="ARBA00023316"/>
    </source>
</evidence>
<keyword evidence="6 7" id="KW-0961">Cell wall biogenesis/degradation</keyword>
<sequence length="251" mass="27371">MKVGVFDSGVGGLSVLKSLLEAKLFESIVYYGDTARVPYGTKDKQTIIRFSLQALDFFISQHIDMLVVACNTASAYALDSLSQNAPFPVIGVITPGVLATQNKLSSKDSSILVIATKATIASNLYATKLQEKGFCNVKSLATGLFVPFVEEGIYDGKPMQALLEYYFSGYNPPDALILGCTHFPLIAHALSAYFGKDTILIHSGEAIVEYIQSTYHLPTQRPLHSLEFFASDDVNALKHTAKAWLGNLYMP</sequence>
<dbReference type="InterPro" id="IPR015942">
    <property type="entry name" value="Asp/Glu/hydantoin_racemase"/>
</dbReference>
<organism evidence="8 9">
    <name type="scientific">Helicobacter equorum</name>
    <dbReference type="NCBI Taxonomy" id="361872"/>
    <lineage>
        <taxon>Bacteria</taxon>
        <taxon>Pseudomonadati</taxon>
        <taxon>Campylobacterota</taxon>
        <taxon>Epsilonproteobacteria</taxon>
        <taxon>Campylobacterales</taxon>
        <taxon>Helicobacteraceae</taxon>
        <taxon>Helicobacter</taxon>
    </lineage>
</organism>
<feature type="binding site" evidence="7">
    <location>
        <begin position="71"/>
        <end position="72"/>
    </location>
    <ligand>
        <name>substrate</name>
    </ligand>
</feature>
<dbReference type="Pfam" id="PF01177">
    <property type="entry name" value="Asp_Glu_race"/>
    <property type="match status" value="1"/>
</dbReference>
<evidence type="ECO:0000256" key="1">
    <source>
        <dbReference type="ARBA" id="ARBA00001602"/>
    </source>
</evidence>
<evidence type="ECO:0000256" key="2">
    <source>
        <dbReference type="ARBA" id="ARBA00013090"/>
    </source>
</evidence>
<evidence type="ECO:0000256" key="7">
    <source>
        <dbReference type="HAMAP-Rule" id="MF_00258"/>
    </source>
</evidence>
<proteinExistence type="inferred from homology"/>
<comment type="catalytic activity">
    <reaction evidence="1 7">
        <text>L-glutamate = D-glutamate</text>
        <dbReference type="Rhea" id="RHEA:12813"/>
        <dbReference type="ChEBI" id="CHEBI:29985"/>
        <dbReference type="ChEBI" id="CHEBI:29986"/>
        <dbReference type="EC" id="5.1.1.3"/>
    </reaction>
</comment>
<evidence type="ECO:0000256" key="4">
    <source>
        <dbReference type="ARBA" id="ARBA00022984"/>
    </source>
</evidence>
<evidence type="ECO:0000256" key="3">
    <source>
        <dbReference type="ARBA" id="ARBA00022960"/>
    </source>
</evidence>
<name>A0A3D8IQL3_9HELI</name>
<dbReference type="EMBL" id="NXLT01000003">
    <property type="protein sequence ID" value="RDU67383.1"/>
    <property type="molecule type" value="Genomic_DNA"/>
</dbReference>
<dbReference type="GO" id="GO:0009252">
    <property type="term" value="P:peptidoglycan biosynthetic process"/>
    <property type="evidence" value="ECO:0007669"/>
    <property type="project" value="UniProtKB-UniRule"/>
</dbReference>
<comment type="function">
    <text evidence="7">Provides the (R)-glutamate required for cell wall biosynthesis.</text>
</comment>
<protein>
    <recommendedName>
        <fullName evidence="2 7">Glutamate racemase</fullName>
        <ecNumber evidence="2 7">5.1.1.3</ecNumber>
    </recommendedName>
</protein>
<dbReference type="GO" id="GO:0071555">
    <property type="term" value="P:cell wall organization"/>
    <property type="evidence" value="ECO:0007669"/>
    <property type="project" value="UniProtKB-KW"/>
</dbReference>
<dbReference type="InterPro" id="IPR018187">
    <property type="entry name" value="Asp/Glu_racemase_AS_1"/>
</dbReference>
<keyword evidence="3 7" id="KW-0133">Cell shape</keyword>
<keyword evidence="5 7" id="KW-0413">Isomerase</keyword>
<dbReference type="EC" id="5.1.1.3" evidence="2 7"/>
<dbReference type="PROSITE" id="PS00923">
    <property type="entry name" value="ASP_GLU_RACEMASE_1"/>
    <property type="match status" value="1"/>
</dbReference>
<dbReference type="InterPro" id="IPR001920">
    <property type="entry name" value="Asp/Glu_race"/>
</dbReference>
<evidence type="ECO:0000313" key="8">
    <source>
        <dbReference type="EMBL" id="RDU67383.1"/>
    </source>
</evidence>
<gene>
    <name evidence="7" type="primary">murI</name>
    <name evidence="8" type="ORF">CQA54_05280</name>
</gene>
<dbReference type="HAMAP" id="MF_00258">
    <property type="entry name" value="Glu_racemase"/>
    <property type="match status" value="1"/>
</dbReference>
<reference evidence="8 9" key="1">
    <citation type="submission" date="2018-04" db="EMBL/GenBank/DDBJ databases">
        <title>Novel Campyloabacter and Helicobacter Species and Strains.</title>
        <authorList>
            <person name="Mannion A.J."/>
            <person name="Shen Z."/>
            <person name="Fox J.G."/>
        </authorList>
    </citation>
    <scope>NUCLEOTIDE SEQUENCE [LARGE SCALE GENOMIC DNA]</scope>
    <source>
        <strain evidence="8 9">MIT 12-6600</strain>
    </source>
</reference>
<dbReference type="Gene3D" id="3.40.50.1860">
    <property type="match status" value="2"/>
</dbReference>
<dbReference type="Proteomes" id="UP000256514">
    <property type="component" value="Unassembled WGS sequence"/>
</dbReference>
<dbReference type="PANTHER" id="PTHR21198:SF2">
    <property type="entry name" value="GLUTAMATE RACEMASE"/>
    <property type="match status" value="1"/>
</dbReference>
<feature type="binding site" evidence="7">
    <location>
        <begin position="181"/>
        <end position="182"/>
    </location>
    <ligand>
        <name>substrate</name>
    </ligand>
</feature>
<evidence type="ECO:0000256" key="5">
    <source>
        <dbReference type="ARBA" id="ARBA00023235"/>
    </source>
</evidence>
<comment type="similarity">
    <text evidence="7">Belongs to the aspartate/glutamate racemases family.</text>
</comment>
<dbReference type="PANTHER" id="PTHR21198">
    <property type="entry name" value="GLUTAMATE RACEMASE"/>
    <property type="match status" value="1"/>
</dbReference>
<dbReference type="PROSITE" id="PS00924">
    <property type="entry name" value="ASP_GLU_RACEMASE_2"/>
    <property type="match status" value="1"/>
</dbReference>
<comment type="caution">
    <text evidence="8">The sequence shown here is derived from an EMBL/GenBank/DDBJ whole genome shotgun (WGS) entry which is preliminary data.</text>
</comment>
<feature type="binding site" evidence="7">
    <location>
        <begin position="39"/>
        <end position="40"/>
    </location>
    <ligand>
        <name>substrate</name>
    </ligand>
</feature>
<feature type="active site" description="Proton donor/acceptor" evidence="7">
    <location>
        <position position="70"/>
    </location>
</feature>
<dbReference type="AlphaFoldDB" id="A0A3D8IQL3"/>
<keyword evidence="9" id="KW-1185">Reference proteome</keyword>
<dbReference type="SUPFAM" id="SSF53681">
    <property type="entry name" value="Aspartate/glutamate racemase"/>
    <property type="match status" value="2"/>
</dbReference>
<accession>A0A3D8IQL3</accession>
<dbReference type="GO" id="GO:0008881">
    <property type="term" value="F:glutamate racemase activity"/>
    <property type="evidence" value="ECO:0007669"/>
    <property type="project" value="UniProtKB-UniRule"/>
</dbReference>
<feature type="active site" description="Proton donor/acceptor" evidence="7">
    <location>
        <position position="180"/>
    </location>
</feature>
<dbReference type="UniPathway" id="UPA00219"/>
<dbReference type="InterPro" id="IPR004391">
    <property type="entry name" value="Glu_race"/>
</dbReference>
<comment type="pathway">
    <text evidence="7">Cell wall biogenesis; peptidoglycan biosynthesis.</text>
</comment>
<dbReference type="FunFam" id="3.40.50.1860:FF:000001">
    <property type="entry name" value="Glutamate racemase"/>
    <property type="match status" value="1"/>
</dbReference>